<feature type="compositionally biased region" description="Basic residues" evidence="1">
    <location>
        <begin position="195"/>
        <end position="211"/>
    </location>
</feature>
<feature type="compositionally biased region" description="Basic and acidic residues" evidence="1">
    <location>
        <begin position="217"/>
        <end position="226"/>
    </location>
</feature>
<proteinExistence type="predicted"/>
<dbReference type="EMBL" id="BQMJ01000026">
    <property type="protein sequence ID" value="GJQ11644.1"/>
    <property type="molecule type" value="Genomic_DNA"/>
</dbReference>
<keyword evidence="3" id="KW-1185">Reference proteome</keyword>
<dbReference type="Proteomes" id="UP001061958">
    <property type="component" value="Unassembled WGS sequence"/>
</dbReference>
<name>A0A9C7PWT8_9RHOD</name>
<evidence type="ECO:0000313" key="3">
    <source>
        <dbReference type="Proteomes" id="UP001061958"/>
    </source>
</evidence>
<accession>A0A9C7PWT8</accession>
<dbReference type="OrthoDB" id="10532980at2759"/>
<reference evidence="2" key="1">
    <citation type="journal article" date="2022" name="Proc. Natl. Acad. Sci. U.S.A.">
        <title>Life cycle and functional genomics of the unicellular red alga Galdieria for elucidating algal and plant evolution and industrial use.</title>
        <authorList>
            <person name="Hirooka S."/>
            <person name="Itabashi T."/>
            <person name="Ichinose T.M."/>
            <person name="Onuma R."/>
            <person name="Fujiwara T."/>
            <person name="Yamashita S."/>
            <person name="Jong L.W."/>
            <person name="Tomita R."/>
            <person name="Iwane A.H."/>
            <person name="Miyagishima S.Y."/>
        </authorList>
    </citation>
    <scope>NUCLEOTIDE SEQUENCE</scope>
    <source>
        <strain evidence="2">NBRC 102759</strain>
    </source>
</reference>
<protein>
    <submittedName>
        <fullName evidence="2">Uncharacterized protein</fullName>
    </submittedName>
</protein>
<dbReference type="AlphaFoldDB" id="A0A9C7PWT8"/>
<feature type="compositionally biased region" description="Basic and acidic residues" evidence="1">
    <location>
        <begin position="15"/>
        <end position="33"/>
    </location>
</feature>
<feature type="region of interest" description="Disordered" evidence="1">
    <location>
        <begin position="81"/>
        <end position="116"/>
    </location>
</feature>
<reference evidence="2" key="2">
    <citation type="submission" date="2022-01" db="EMBL/GenBank/DDBJ databases">
        <authorList>
            <person name="Hirooka S."/>
            <person name="Miyagishima S.Y."/>
        </authorList>
    </citation>
    <scope>NUCLEOTIDE SEQUENCE</scope>
    <source>
        <strain evidence="2">NBRC 102759</strain>
    </source>
</reference>
<feature type="compositionally biased region" description="Basic and acidic residues" evidence="1">
    <location>
        <begin position="97"/>
        <end position="110"/>
    </location>
</feature>
<feature type="region of interest" description="Disordered" evidence="1">
    <location>
        <begin position="15"/>
        <end position="66"/>
    </location>
</feature>
<comment type="caution">
    <text evidence="2">The sequence shown here is derived from an EMBL/GenBank/DDBJ whole genome shotgun (WGS) entry which is preliminary data.</text>
</comment>
<evidence type="ECO:0000313" key="2">
    <source>
        <dbReference type="EMBL" id="GJQ11644.1"/>
    </source>
</evidence>
<evidence type="ECO:0000256" key="1">
    <source>
        <dbReference type="SAM" id="MobiDB-lite"/>
    </source>
</evidence>
<feature type="region of interest" description="Disordered" evidence="1">
    <location>
        <begin position="162"/>
        <end position="226"/>
    </location>
</feature>
<gene>
    <name evidence="2" type="ORF">GpartN1_g3435.t1</name>
</gene>
<sequence length="226" mass="25619">MLVTNHAASKVKEFIARQRGLEVGEKSEHRHSIVYDPRSGSLQRNGGSGIQSRRGLGSSSKSTSASSSSFDIKLQVALSKGIQNSRRDSNSKSSIFSKEDQVTSDEESKTKYQKTRRYKKGFQEKIMKVVPRRASIRVDHKNNDSFITNELLNQDIQEVQREEGTKDVELKNPPLSGQQNEGKDIPSQLQNKPLWCKKTRQKKLHKGRKHPAYAQSEKLERSLEPT</sequence>
<organism evidence="2 3">
    <name type="scientific">Galdieria partita</name>
    <dbReference type="NCBI Taxonomy" id="83374"/>
    <lineage>
        <taxon>Eukaryota</taxon>
        <taxon>Rhodophyta</taxon>
        <taxon>Bangiophyceae</taxon>
        <taxon>Galdieriales</taxon>
        <taxon>Galdieriaceae</taxon>
        <taxon>Galdieria</taxon>
    </lineage>
</organism>